<name>F0VR74_NEOCL</name>
<evidence type="ECO:0000313" key="1">
    <source>
        <dbReference type="EMBL" id="CBZ56222.1"/>
    </source>
</evidence>
<dbReference type="RefSeq" id="XP_003886247.1">
    <property type="nucleotide sequence ID" value="XM_003886198.1"/>
</dbReference>
<dbReference type="GeneID" id="13445445"/>
<proteinExistence type="predicted"/>
<protein>
    <submittedName>
        <fullName evidence="1">Uncharacterized protein</fullName>
    </submittedName>
</protein>
<evidence type="ECO:0000313" key="2">
    <source>
        <dbReference type="Proteomes" id="UP000007494"/>
    </source>
</evidence>
<gene>
    <name evidence="1" type="ORF">NCLIV_066470</name>
</gene>
<reference evidence="2" key="1">
    <citation type="journal article" date="2012" name="PLoS Pathog.">
        <title>Comparative genomics of the apicomplexan parasites Toxoplasma gondii and Neospora caninum: Coccidia differing in host range and transmission strategy.</title>
        <authorList>
            <person name="Reid A.J."/>
            <person name="Vermont S.J."/>
            <person name="Cotton J.A."/>
            <person name="Harris D."/>
            <person name="Hill-Cawthorne G.A."/>
            <person name="Konen-Waisman S."/>
            <person name="Latham S.M."/>
            <person name="Mourier T."/>
            <person name="Norton R."/>
            <person name="Quail M.A."/>
            <person name="Sanders M."/>
            <person name="Shanmugam D."/>
            <person name="Sohal A."/>
            <person name="Wasmuth J.D."/>
            <person name="Brunk B."/>
            <person name="Grigg M.E."/>
            <person name="Howard J.C."/>
            <person name="Parkinson J."/>
            <person name="Roos D.S."/>
            <person name="Trees A.J."/>
            <person name="Berriman M."/>
            <person name="Pain A."/>
            <person name="Wastling J.M."/>
        </authorList>
    </citation>
    <scope>NUCLEOTIDE SEQUENCE [LARGE SCALE GENOMIC DNA]</scope>
    <source>
        <strain evidence="2">Liverpool</strain>
    </source>
</reference>
<dbReference type="VEuPathDB" id="ToxoDB:NCLIV_066470"/>
<dbReference type="InParanoid" id="F0VR74"/>
<dbReference type="Proteomes" id="UP000007494">
    <property type="component" value="Chromosome XII"/>
</dbReference>
<dbReference type="EMBL" id="FR823393">
    <property type="protein sequence ID" value="CBZ56222.1"/>
    <property type="molecule type" value="Genomic_DNA"/>
</dbReference>
<dbReference type="AlphaFoldDB" id="F0VR74"/>
<accession>F0VR74</accession>
<keyword evidence="2" id="KW-1185">Reference proteome</keyword>
<organism evidence="1 2">
    <name type="scientific">Neospora caninum (strain Liverpool)</name>
    <dbReference type="NCBI Taxonomy" id="572307"/>
    <lineage>
        <taxon>Eukaryota</taxon>
        <taxon>Sar</taxon>
        <taxon>Alveolata</taxon>
        <taxon>Apicomplexa</taxon>
        <taxon>Conoidasida</taxon>
        <taxon>Coccidia</taxon>
        <taxon>Eucoccidiorida</taxon>
        <taxon>Eimeriorina</taxon>
        <taxon>Sarcocystidae</taxon>
        <taxon>Neospora</taxon>
    </lineage>
</organism>
<sequence length="69" mass="7614">MWNDRFPVVPADSLKDAAPDAAQEEGQGLTIHRFDKEKGKVLQPVSVDTICAEVRTKKRDSTTCTPLSN</sequence>